<dbReference type="EnsemblPlants" id="PGSC0003DMT400002361">
    <property type="protein sequence ID" value="PGSC0003DMT400002361"/>
    <property type="gene ID" value="PGSC0003DMG400000903"/>
</dbReference>
<dbReference type="PaxDb" id="4113-PGSC0003DMT400002361"/>
<accession>M0ZK03</accession>
<name>M0ZK03_SOLTU</name>
<reference evidence="2" key="1">
    <citation type="journal article" date="2011" name="Nature">
        <title>Genome sequence and analysis of the tuber crop potato.</title>
        <authorList>
            <consortium name="The Potato Genome Sequencing Consortium"/>
        </authorList>
    </citation>
    <scope>NUCLEOTIDE SEQUENCE [LARGE SCALE GENOMIC DNA]</scope>
    <source>
        <strain evidence="2">cv. DM1-3 516 R44</strain>
    </source>
</reference>
<evidence type="ECO:0000313" key="2">
    <source>
        <dbReference type="Proteomes" id="UP000011115"/>
    </source>
</evidence>
<protein>
    <submittedName>
        <fullName evidence="1">Uncharacterized protein</fullName>
    </submittedName>
</protein>
<reference evidence="1" key="2">
    <citation type="submission" date="2015-06" db="UniProtKB">
        <authorList>
            <consortium name="EnsemblPlants"/>
        </authorList>
    </citation>
    <scope>IDENTIFICATION</scope>
    <source>
        <strain evidence="1">DM1-3 516 R44</strain>
    </source>
</reference>
<organism evidence="1 2">
    <name type="scientific">Solanum tuberosum</name>
    <name type="common">Potato</name>
    <dbReference type="NCBI Taxonomy" id="4113"/>
    <lineage>
        <taxon>Eukaryota</taxon>
        <taxon>Viridiplantae</taxon>
        <taxon>Streptophyta</taxon>
        <taxon>Embryophyta</taxon>
        <taxon>Tracheophyta</taxon>
        <taxon>Spermatophyta</taxon>
        <taxon>Magnoliopsida</taxon>
        <taxon>eudicotyledons</taxon>
        <taxon>Gunneridae</taxon>
        <taxon>Pentapetalae</taxon>
        <taxon>asterids</taxon>
        <taxon>lamiids</taxon>
        <taxon>Solanales</taxon>
        <taxon>Solanaceae</taxon>
        <taxon>Solanoideae</taxon>
        <taxon>Solaneae</taxon>
        <taxon>Solanum</taxon>
    </lineage>
</organism>
<dbReference type="Gramene" id="PGSC0003DMT400002361">
    <property type="protein sequence ID" value="PGSC0003DMT400002361"/>
    <property type="gene ID" value="PGSC0003DMG400000903"/>
</dbReference>
<dbReference type="InParanoid" id="M0ZK03"/>
<proteinExistence type="predicted"/>
<dbReference type="AlphaFoldDB" id="M0ZK03"/>
<dbReference type="HOGENOM" id="CLU_3018026_0_0_1"/>
<dbReference type="Proteomes" id="UP000011115">
    <property type="component" value="Unassembled WGS sequence"/>
</dbReference>
<evidence type="ECO:0000313" key="1">
    <source>
        <dbReference type="EnsemblPlants" id="PGSC0003DMT400002361"/>
    </source>
</evidence>
<sequence>MISSVKVPEIKLLSNTYFSFKSSMLLQSFASFSTTTTFLAVCPVEQLLLLDSFSVI</sequence>
<keyword evidence="2" id="KW-1185">Reference proteome</keyword>